<evidence type="ECO:0000256" key="2">
    <source>
        <dbReference type="ARBA" id="ARBA00022679"/>
    </source>
</evidence>
<keyword evidence="3" id="KW-0418">Kinase</keyword>
<feature type="domain" description="Carbohydrate kinase FGGY C-terminal" evidence="5">
    <location>
        <begin position="276"/>
        <end position="458"/>
    </location>
</feature>
<dbReference type="SUPFAM" id="SSF53067">
    <property type="entry name" value="Actin-like ATPase domain"/>
    <property type="match status" value="1"/>
</dbReference>
<sequence length="483" mass="54882">MKKIYGPNLSKNAEGIPSLPVCNEGKGMRGKPIPVVAIFDVGKTNKKLFLFNEQYQIVFERSARFLETTDEDGDSCENLESLRLSVFDSLHEVFRKGEFEIKAINFTSYGASFVYIDKDGRPLTPLYNYLKEYPKKLLDSFYAQYGGKDTLALETSSPSLGSLNSGLQIYRIFKLKPVIYKEVKWALHLPQYLSYLISGQAYSDMTSIGCHTALWDFNQNNYHQWVLDTGIIQKMAPIVQGDQLFRATFPGSGYLVGSGLHDSSSALIPYLLNFHEPFVLISTGTWCISFNPFNEQPLTKEELHEDCLQYMTYTGKPVKASRLFAGYEHEEQVRRIANFFQVSTGKFKQIGLQWNIIEKYQALDISDELSAFSSIDLSHFNDYTEAYHVFMMHLVKAQIKATSLVLQNNGVQRIFVDGGFSRNIIYMTLLAQAFPNSEVFGASMAQATALGAALVIHEHWNTQAMPNDMIELRYFRAKQQTHI</sequence>
<gene>
    <name evidence="6" type="ORF">QE382_000823</name>
</gene>
<dbReference type="EMBL" id="JAUTBA010000001">
    <property type="protein sequence ID" value="MDQ1148839.1"/>
    <property type="molecule type" value="Genomic_DNA"/>
</dbReference>
<name>A0ABU0U1Z0_9SPHI</name>
<proteinExistence type="inferred from homology"/>
<dbReference type="Pfam" id="PF00370">
    <property type="entry name" value="FGGY_N"/>
    <property type="match status" value="1"/>
</dbReference>
<feature type="domain" description="Carbohydrate kinase FGGY N-terminal" evidence="4">
    <location>
        <begin position="36"/>
        <end position="241"/>
    </location>
</feature>
<evidence type="ECO:0000259" key="5">
    <source>
        <dbReference type="Pfam" id="PF21546"/>
    </source>
</evidence>
<protein>
    <submittedName>
        <fullName evidence="6">L-fuculokinase</fullName>
        <ecNumber evidence="6">2.7.1.51</ecNumber>
    </submittedName>
</protein>
<keyword evidence="2 6" id="KW-0808">Transferase</keyword>
<dbReference type="PANTHER" id="PTHR10196:SF57">
    <property type="entry name" value="XYLULOSE KINASE"/>
    <property type="match status" value="1"/>
</dbReference>
<comment type="caution">
    <text evidence="6">The sequence shown here is derived from an EMBL/GenBank/DDBJ whole genome shotgun (WGS) entry which is preliminary data.</text>
</comment>
<dbReference type="EC" id="2.7.1.51" evidence="6"/>
<evidence type="ECO:0000313" key="6">
    <source>
        <dbReference type="EMBL" id="MDQ1148839.1"/>
    </source>
</evidence>
<dbReference type="Proteomes" id="UP001244640">
    <property type="component" value="Unassembled WGS sequence"/>
</dbReference>
<dbReference type="CDD" id="cd07772">
    <property type="entry name" value="ASKHA_NBD_FGGY_NaCK-like"/>
    <property type="match status" value="1"/>
</dbReference>
<dbReference type="Pfam" id="PF21546">
    <property type="entry name" value="FGGY_C_2"/>
    <property type="match status" value="1"/>
</dbReference>
<evidence type="ECO:0000259" key="4">
    <source>
        <dbReference type="Pfam" id="PF00370"/>
    </source>
</evidence>
<dbReference type="PANTHER" id="PTHR10196">
    <property type="entry name" value="SUGAR KINASE"/>
    <property type="match status" value="1"/>
</dbReference>
<reference evidence="6 7" key="1">
    <citation type="submission" date="2023-07" db="EMBL/GenBank/DDBJ databases">
        <title>Functional and genomic diversity of the sorghum phyllosphere microbiome.</title>
        <authorList>
            <person name="Shade A."/>
        </authorList>
    </citation>
    <scope>NUCLEOTIDE SEQUENCE [LARGE SCALE GENOMIC DNA]</scope>
    <source>
        <strain evidence="6 7">SORGH_AS_0892</strain>
    </source>
</reference>
<comment type="similarity">
    <text evidence="1">Belongs to the FGGY kinase family.</text>
</comment>
<dbReference type="InterPro" id="IPR049382">
    <property type="entry name" value="FGGY_C_2"/>
</dbReference>
<evidence type="ECO:0000313" key="7">
    <source>
        <dbReference type="Proteomes" id="UP001244640"/>
    </source>
</evidence>
<evidence type="ECO:0000256" key="3">
    <source>
        <dbReference type="ARBA" id="ARBA00022777"/>
    </source>
</evidence>
<dbReference type="GO" id="GO:0008737">
    <property type="term" value="F:L-fuculokinase activity"/>
    <property type="evidence" value="ECO:0007669"/>
    <property type="project" value="UniProtKB-EC"/>
</dbReference>
<accession>A0ABU0U1Z0</accession>
<dbReference type="InterPro" id="IPR043129">
    <property type="entry name" value="ATPase_NBD"/>
</dbReference>
<evidence type="ECO:0000256" key="1">
    <source>
        <dbReference type="ARBA" id="ARBA00009156"/>
    </source>
</evidence>
<keyword evidence="7" id="KW-1185">Reference proteome</keyword>
<dbReference type="InterPro" id="IPR018484">
    <property type="entry name" value="FGGY_N"/>
</dbReference>
<organism evidence="6 7">
    <name type="scientific">Sphingobacterium zeae</name>
    <dbReference type="NCBI Taxonomy" id="1776859"/>
    <lineage>
        <taxon>Bacteria</taxon>
        <taxon>Pseudomonadati</taxon>
        <taxon>Bacteroidota</taxon>
        <taxon>Sphingobacteriia</taxon>
        <taxon>Sphingobacteriales</taxon>
        <taxon>Sphingobacteriaceae</taxon>
        <taxon>Sphingobacterium</taxon>
    </lineage>
</organism>
<dbReference type="Gene3D" id="3.30.420.40">
    <property type="match status" value="2"/>
</dbReference>